<dbReference type="Proteomes" id="UP000271162">
    <property type="component" value="Unassembled WGS sequence"/>
</dbReference>
<protein>
    <submittedName>
        <fullName evidence="4">A2M_N_2 domain-containing protein</fullName>
    </submittedName>
</protein>
<name>A0A0N4YNF1_NIPBR</name>
<feature type="domain" description="Alpha-2-macroglobulin bait region" evidence="1">
    <location>
        <begin position="148"/>
        <end position="250"/>
    </location>
</feature>
<reference evidence="2 3" key="2">
    <citation type="submission" date="2018-11" db="EMBL/GenBank/DDBJ databases">
        <authorList>
            <consortium name="Pathogen Informatics"/>
        </authorList>
    </citation>
    <scope>NUCLEOTIDE SEQUENCE [LARGE SCALE GENOMIC DNA]</scope>
</reference>
<dbReference type="Pfam" id="PF07703">
    <property type="entry name" value="A2M_BRD"/>
    <property type="match status" value="1"/>
</dbReference>
<dbReference type="WBParaSite" id="NBR_0001876301-mRNA-1">
    <property type="protein sequence ID" value="NBR_0001876301-mRNA-1"/>
    <property type="gene ID" value="NBR_0001876301"/>
</dbReference>
<reference evidence="4" key="1">
    <citation type="submission" date="2017-02" db="UniProtKB">
        <authorList>
            <consortium name="WormBaseParasite"/>
        </authorList>
    </citation>
    <scope>IDENTIFICATION</scope>
</reference>
<accession>A0A0N4YNF1</accession>
<organism evidence="4">
    <name type="scientific">Nippostrongylus brasiliensis</name>
    <name type="common">Rat hookworm</name>
    <dbReference type="NCBI Taxonomy" id="27835"/>
    <lineage>
        <taxon>Eukaryota</taxon>
        <taxon>Metazoa</taxon>
        <taxon>Ecdysozoa</taxon>
        <taxon>Nematoda</taxon>
        <taxon>Chromadorea</taxon>
        <taxon>Rhabditida</taxon>
        <taxon>Rhabditina</taxon>
        <taxon>Rhabditomorpha</taxon>
        <taxon>Strongyloidea</taxon>
        <taxon>Heligmosomidae</taxon>
        <taxon>Nippostrongylus</taxon>
    </lineage>
</organism>
<evidence type="ECO:0000313" key="3">
    <source>
        <dbReference type="Proteomes" id="UP000271162"/>
    </source>
</evidence>
<dbReference type="InterPro" id="IPR011625">
    <property type="entry name" value="A2M_N_BRD"/>
</dbReference>
<proteinExistence type="predicted"/>
<evidence type="ECO:0000313" key="2">
    <source>
        <dbReference type="EMBL" id="VDL82489.1"/>
    </source>
</evidence>
<evidence type="ECO:0000259" key="1">
    <source>
        <dbReference type="Pfam" id="PF07703"/>
    </source>
</evidence>
<sequence>MHEPGVDRPKKRYFHGAPVSGTLLLSCSVPRHNLIENKPIQILQSYVHDGKWRQSVNLSSCFTDDLRQSTVILVQIRDRGTGSRTDAATVFDPLAAGFEIVPLRPVFGTHTRHILLVASRIVGTAASRTKVLLHPSVVGLSSVEPSWIEVRTAKPIYLVGEKFVVTVPGRNGQVAGNGEISIEVTTAMVGTCMLVVYSTGPKAAADVVQFKVEEHCQVSVVASKTNISPGSHFSLTMIGKPLGMTFVQAIDGRLNTLKAVKQNCATSSLFYYERHGSCPDVRISQSALSNYCFRVMAAACLNKQQPEGELSYLSG</sequence>
<dbReference type="STRING" id="27835.A0A0N4YNF1"/>
<evidence type="ECO:0000313" key="4">
    <source>
        <dbReference type="WBParaSite" id="NBR_0001876301-mRNA-1"/>
    </source>
</evidence>
<dbReference type="AlphaFoldDB" id="A0A0N4YNF1"/>
<dbReference type="EMBL" id="UYSL01023653">
    <property type="protein sequence ID" value="VDL82489.1"/>
    <property type="molecule type" value="Genomic_DNA"/>
</dbReference>
<gene>
    <name evidence="2" type="ORF">NBR_LOCUS18764</name>
</gene>
<keyword evidence="3" id="KW-1185">Reference proteome</keyword>